<dbReference type="AlphaFoldDB" id="A0A1X6PA39"/>
<evidence type="ECO:0000313" key="2">
    <source>
        <dbReference type="EMBL" id="OSX77718.1"/>
    </source>
</evidence>
<protein>
    <submittedName>
        <fullName evidence="2">Uncharacterized protein</fullName>
    </submittedName>
</protein>
<dbReference type="Proteomes" id="UP000218209">
    <property type="component" value="Unassembled WGS sequence"/>
</dbReference>
<evidence type="ECO:0000313" key="3">
    <source>
        <dbReference type="Proteomes" id="UP000218209"/>
    </source>
</evidence>
<proteinExistence type="predicted"/>
<feature type="compositionally biased region" description="Basic residues" evidence="1">
    <location>
        <begin position="223"/>
        <end position="232"/>
    </location>
</feature>
<feature type="compositionally biased region" description="Acidic residues" evidence="1">
    <location>
        <begin position="194"/>
        <end position="211"/>
    </location>
</feature>
<organism evidence="2 3">
    <name type="scientific">Porphyra umbilicalis</name>
    <name type="common">Purple laver</name>
    <name type="synonym">Red alga</name>
    <dbReference type="NCBI Taxonomy" id="2786"/>
    <lineage>
        <taxon>Eukaryota</taxon>
        <taxon>Rhodophyta</taxon>
        <taxon>Bangiophyceae</taxon>
        <taxon>Bangiales</taxon>
        <taxon>Bangiaceae</taxon>
        <taxon>Porphyra</taxon>
    </lineage>
</organism>
<gene>
    <name evidence="2" type="ORF">BU14_0136s0015</name>
</gene>
<evidence type="ECO:0000256" key="1">
    <source>
        <dbReference type="SAM" id="MobiDB-lite"/>
    </source>
</evidence>
<accession>A0A1X6PA39</accession>
<keyword evidence="3" id="KW-1185">Reference proteome</keyword>
<sequence length="327" mass="35028">MCGICHYVAPPDGSGHTARTCPLRQTLCRHSLPADHPFHKKGQCGDAKCIHLKLCGVCGLTGLQFGTQTYALDRWQLKDGRLLHKTCKRDLDESDFVCVMMKDETVKNLVDSTQSVSAAASEMGAERRRNVSRLRANTCAAGVDLGESIKLLQSNGSQASVLQGSNKVAFDALVENRDEGAVEANRRAANAVESDVDGGDDDGATEDESTDNEDRNSAVAKQHSGRGSRKGQRGPPGGRMGLYAAAISKAKSPAEAPQRSTKGKGNAKAQENRAVDSLPASRERDSRRQPRQSVADPHAGGLLGRDAVFLRQSLRQQHAALCGTHGY</sequence>
<reference evidence="2 3" key="1">
    <citation type="submission" date="2017-03" db="EMBL/GenBank/DDBJ databases">
        <title>WGS assembly of Porphyra umbilicalis.</title>
        <authorList>
            <person name="Brawley S.H."/>
            <person name="Blouin N.A."/>
            <person name="Ficko-Blean E."/>
            <person name="Wheeler G.L."/>
            <person name="Lohr M."/>
            <person name="Goodson H.V."/>
            <person name="Jenkins J.W."/>
            <person name="Blaby-Haas C.E."/>
            <person name="Helliwell K.E."/>
            <person name="Chan C."/>
            <person name="Marriage T."/>
            <person name="Bhattacharya D."/>
            <person name="Klein A.S."/>
            <person name="Badis Y."/>
            <person name="Brodie J."/>
            <person name="Cao Y."/>
            <person name="Collen J."/>
            <person name="Dittami S.M."/>
            <person name="Gachon C.M."/>
            <person name="Green B.R."/>
            <person name="Karpowicz S."/>
            <person name="Kim J.W."/>
            <person name="Kudahl U."/>
            <person name="Lin S."/>
            <person name="Michel G."/>
            <person name="Mittag M."/>
            <person name="Olson B.J."/>
            <person name="Pangilinan J."/>
            <person name="Peng Y."/>
            <person name="Qiu H."/>
            <person name="Shu S."/>
            <person name="Singer J.T."/>
            <person name="Smith A.G."/>
            <person name="Sprecher B.N."/>
            <person name="Wagner V."/>
            <person name="Wang W."/>
            <person name="Wang Z.-Y."/>
            <person name="Yan J."/>
            <person name="Yarish C."/>
            <person name="Zoeuner-Riek S."/>
            <person name="Zhuang Y."/>
            <person name="Zou Y."/>
            <person name="Lindquist E.A."/>
            <person name="Grimwood J."/>
            <person name="Barry K."/>
            <person name="Rokhsar D.S."/>
            <person name="Schmutz J."/>
            <person name="Stiller J.W."/>
            <person name="Grossman A.R."/>
            <person name="Prochnik S.E."/>
        </authorList>
    </citation>
    <scope>NUCLEOTIDE SEQUENCE [LARGE SCALE GENOMIC DNA]</scope>
    <source>
        <strain evidence="2">4086291</strain>
    </source>
</reference>
<name>A0A1X6PA39_PORUM</name>
<feature type="region of interest" description="Disordered" evidence="1">
    <location>
        <begin position="184"/>
        <end position="300"/>
    </location>
</feature>
<dbReference type="EMBL" id="KV918830">
    <property type="protein sequence ID" value="OSX77718.1"/>
    <property type="molecule type" value="Genomic_DNA"/>
</dbReference>